<comment type="caution">
    <text evidence="2">The sequence shown here is derived from an EMBL/GenBank/DDBJ whole genome shotgun (WGS) entry which is preliminary data.</text>
</comment>
<reference evidence="2" key="1">
    <citation type="submission" date="2020-12" db="EMBL/GenBank/DDBJ databases">
        <title>Bacterial taxonomy.</title>
        <authorList>
            <person name="Pan X."/>
        </authorList>
    </citation>
    <scope>NUCLEOTIDE SEQUENCE</scope>
    <source>
        <strain evidence="2">B2012</strain>
    </source>
</reference>
<protein>
    <submittedName>
        <fullName evidence="2">Uncharacterized protein</fullName>
    </submittedName>
</protein>
<accession>A0A934IN38</accession>
<keyword evidence="3" id="KW-1185">Reference proteome</keyword>
<name>A0A934IN38_9HYPH</name>
<feature type="transmembrane region" description="Helical" evidence="1">
    <location>
        <begin position="33"/>
        <end position="50"/>
    </location>
</feature>
<evidence type="ECO:0000313" key="3">
    <source>
        <dbReference type="Proteomes" id="UP000609531"/>
    </source>
</evidence>
<keyword evidence="1" id="KW-0812">Transmembrane</keyword>
<proteinExistence type="predicted"/>
<dbReference type="Proteomes" id="UP000609531">
    <property type="component" value="Unassembled WGS sequence"/>
</dbReference>
<evidence type="ECO:0000313" key="2">
    <source>
        <dbReference type="EMBL" id="MBJ3774930.1"/>
    </source>
</evidence>
<feature type="transmembrane region" description="Helical" evidence="1">
    <location>
        <begin position="62"/>
        <end position="83"/>
    </location>
</feature>
<organism evidence="2 3">
    <name type="scientific">Acuticoccus mangrovi</name>
    <dbReference type="NCBI Taxonomy" id="2796142"/>
    <lineage>
        <taxon>Bacteria</taxon>
        <taxon>Pseudomonadati</taxon>
        <taxon>Pseudomonadota</taxon>
        <taxon>Alphaproteobacteria</taxon>
        <taxon>Hyphomicrobiales</taxon>
        <taxon>Amorphaceae</taxon>
        <taxon>Acuticoccus</taxon>
    </lineage>
</organism>
<gene>
    <name evidence="2" type="ORF">JCR33_04480</name>
</gene>
<dbReference type="RefSeq" id="WP_198880835.1">
    <property type="nucleotide sequence ID" value="NZ_JAEKJA010000003.1"/>
</dbReference>
<dbReference type="AlphaFoldDB" id="A0A934IN38"/>
<evidence type="ECO:0000256" key="1">
    <source>
        <dbReference type="SAM" id="Phobius"/>
    </source>
</evidence>
<keyword evidence="1" id="KW-0472">Membrane</keyword>
<dbReference type="EMBL" id="JAEKJA010000003">
    <property type="protein sequence ID" value="MBJ3774930.1"/>
    <property type="molecule type" value="Genomic_DNA"/>
</dbReference>
<sequence length="294" mass="29423">MTAYFLGCVALGMVAGFLVGASASPVVGVVLPLLFSLLGSAGGVLALTFDPGTAEARRRFRLLGLSALAFALPFLVGVFPGIAVRTGAPLSAVIRGSPEAPVIDPTAILRTGPAATLSPADAAGLYLFSRQAALAGVPADGIARLLEGALAQRLDRLGRFEAERAKIVETAMAADAAIGALMNENDASSLVSLKLGSERFLAAIRAAPDLASSLAAATDFRAALLVAADDYTIGPLFVGDGALAPLARDLLQRIPASAGTLDGSGFEELVGRTAGAAGGITAGISLGRGLASVD</sequence>
<keyword evidence="1" id="KW-1133">Transmembrane helix</keyword>